<dbReference type="Proteomes" id="UP001497623">
    <property type="component" value="Unassembled WGS sequence"/>
</dbReference>
<organism evidence="1 2">
    <name type="scientific">Meganyctiphanes norvegica</name>
    <name type="common">Northern krill</name>
    <name type="synonym">Thysanopoda norvegica</name>
    <dbReference type="NCBI Taxonomy" id="48144"/>
    <lineage>
        <taxon>Eukaryota</taxon>
        <taxon>Metazoa</taxon>
        <taxon>Ecdysozoa</taxon>
        <taxon>Arthropoda</taxon>
        <taxon>Crustacea</taxon>
        <taxon>Multicrustacea</taxon>
        <taxon>Malacostraca</taxon>
        <taxon>Eumalacostraca</taxon>
        <taxon>Eucarida</taxon>
        <taxon>Euphausiacea</taxon>
        <taxon>Euphausiidae</taxon>
        <taxon>Meganyctiphanes</taxon>
    </lineage>
</organism>
<dbReference type="AlphaFoldDB" id="A0AAV2QKB6"/>
<accession>A0AAV2QKB6</accession>
<evidence type="ECO:0000313" key="1">
    <source>
        <dbReference type="EMBL" id="CAL4089201.1"/>
    </source>
</evidence>
<gene>
    <name evidence="1" type="ORF">MNOR_LOCUS13732</name>
</gene>
<protein>
    <submittedName>
        <fullName evidence="1">Uncharacterized protein</fullName>
    </submittedName>
</protein>
<reference evidence="1 2" key="1">
    <citation type="submission" date="2024-05" db="EMBL/GenBank/DDBJ databases">
        <authorList>
            <person name="Wallberg A."/>
        </authorList>
    </citation>
    <scope>NUCLEOTIDE SEQUENCE [LARGE SCALE GENOMIC DNA]</scope>
</reference>
<name>A0AAV2QKB6_MEGNR</name>
<sequence>MNRQLISLFLSLVFGVLLPLCLLTLVCVIVMCCCSGNNKKKGILKKKNMIVDKDMELMPFMGPMTSTPKKVMVLPRNFVGSPKKDLETLNEDIEASFHVKSTEKEEKRLFIENIDDIVAIEPTQELNTPANPLKSQALLMTPNYTPPTPIVANNDTPAFTPPTPLHQTQGLNGACKVSQTPNAKSSIGGFQRTFWKQKGLRWMQLNANET</sequence>
<proteinExistence type="predicted"/>
<evidence type="ECO:0000313" key="2">
    <source>
        <dbReference type="Proteomes" id="UP001497623"/>
    </source>
</evidence>
<comment type="caution">
    <text evidence="1">The sequence shown here is derived from an EMBL/GenBank/DDBJ whole genome shotgun (WGS) entry which is preliminary data.</text>
</comment>
<dbReference type="EMBL" id="CAXKWB010007989">
    <property type="protein sequence ID" value="CAL4089201.1"/>
    <property type="molecule type" value="Genomic_DNA"/>
</dbReference>
<keyword evidence="2" id="KW-1185">Reference proteome</keyword>